<organism evidence="1">
    <name type="scientific">marine sediment metagenome</name>
    <dbReference type="NCBI Taxonomy" id="412755"/>
    <lineage>
        <taxon>unclassified sequences</taxon>
        <taxon>metagenomes</taxon>
        <taxon>ecological metagenomes</taxon>
    </lineage>
</organism>
<proteinExistence type="predicted"/>
<dbReference type="AlphaFoldDB" id="A0A0F9CZC6"/>
<sequence>MKEPKIRDTAEKIGFNDILGDSYKRLNIIQSYVEEMGIIDKDRPHSNIPYHTTSLIKHNICQLRNRLIGKDFMEHLWKGTDGRDVCEKLTEELEEGGFLR</sequence>
<gene>
    <name evidence="1" type="ORF">LCGC14_2342020</name>
</gene>
<dbReference type="EMBL" id="LAZR01033905">
    <property type="protein sequence ID" value="KKL46796.1"/>
    <property type="molecule type" value="Genomic_DNA"/>
</dbReference>
<evidence type="ECO:0000313" key="1">
    <source>
        <dbReference type="EMBL" id="KKL46796.1"/>
    </source>
</evidence>
<protein>
    <submittedName>
        <fullName evidence="1">Uncharacterized protein</fullName>
    </submittedName>
</protein>
<comment type="caution">
    <text evidence="1">The sequence shown here is derived from an EMBL/GenBank/DDBJ whole genome shotgun (WGS) entry which is preliminary data.</text>
</comment>
<name>A0A0F9CZC6_9ZZZZ</name>
<reference evidence="1" key="1">
    <citation type="journal article" date="2015" name="Nature">
        <title>Complex archaea that bridge the gap between prokaryotes and eukaryotes.</title>
        <authorList>
            <person name="Spang A."/>
            <person name="Saw J.H."/>
            <person name="Jorgensen S.L."/>
            <person name="Zaremba-Niedzwiedzka K."/>
            <person name="Martijn J."/>
            <person name="Lind A.E."/>
            <person name="van Eijk R."/>
            <person name="Schleper C."/>
            <person name="Guy L."/>
            <person name="Ettema T.J."/>
        </authorList>
    </citation>
    <scope>NUCLEOTIDE SEQUENCE</scope>
</reference>
<accession>A0A0F9CZC6</accession>